<dbReference type="AlphaFoldDB" id="A0A1F5YS91"/>
<comment type="similarity">
    <text evidence="1 13 17">Belongs to the NAD-dependent glycerol-3-phosphate dehydrogenase family.</text>
</comment>
<evidence type="ECO:0000256" key="2">
    <source>
        <dbReference type="ARBA" id="ARBA00022516"/>
    </source>
</evidence>
<gene>
    <name evidence="13" type="primary">gpsA</name>
    <name evidence="20" type="ORF">A3F83_06000</name>
</gene>
<keyword evidence="6 13" id="KW-0443">Lipid metabolism</keyword>
<keyword evidence="3 13" id="KW-0521">NADP</keyword>
<dbReference type="GO" id="GO:0005975">
    <property type="term" value="P:carbohydrate metabolic process"/>
    <property type="evidence" value="ECO:0007669"/>
    <property type="project" value="InterPro"/>
</dbReference>
<feature type="binding site" evidence="13">
    <location>
        <position position="136"/>
    </location>
    <ligand>
        <name>sn-glycerol 3-phosphate</name>
        <dbReference type="ChEBI" id="CHEBI:57597"/>
    </ligand>
</feature>
<evidence type="ECO:0000256" key="4">
    <source>
        <dbReference type="ARBA" id="ARBA00023002"/>
    </source>
</evidence>
<comment type="caution">
    <text evidence="13">Lacks conserved residue(s) required for the propagation of feature annotation.</text>
</comment>
<evidence type="ECO:0000256" key="14">
    <source>
        <dbReference type="PIRSR" id="PIRSR000114-1"/>
    </source>
</evidence>
<feature type="binding site" evidence="13">
    <location>
        <position position="254"/>
    </location>
    <ligand>
        <name>sn-glycerol 3-phosphate</name>
        <dbReference type="ChEBI" id="CHEBI:57597"/>
    </ligand>
</feature>
<dbReference type="GO" id="GO:0141153">
    <property type="term" value="F:glycerol-3-phosphate dehydrogenase (NADP+) activity"/>
    <property type="evidence" value="ECO:0007669"/>
    <property type="project" value="RHEA"/>
</dbReference>
<feature type="binding site" evidence="16">
    <location>
        <position position="31"/>
    </location>
    <ligand>
        <name>NAD(+)</name>
        <dbReference type="ChEBI" id="CHEBI:57540"/>
    </ligand>
</feature>
<dbReference type="FunFam" id="3.40.50.720:FF:000019">
    <property type="entry name" value="Glycerol-3-phosphate dehydrogenase [NAD(P)+]"/>
    <property type="match status" value="1"/>
</dbReference>
<dbReference type="EMBL" id="MFIX01000165">
    <property type="protein sequence ID" value="OGG02964.1"/>
    <property type="molecule type" value="Genomic_DNA"/>
</dbReference>
<evidence type="ECO:0000256" key="7">
    <source>
        <dbReference type="ARBA" id="ARBA00023209"/>
    </source>
</evidence>
<dbReference type="NCBIfam" id="NF000942">
    <property type="entry name" value="PRK00094.1-4"/>
    <property type="match status" value="1"/>
</dbReference>
<dbReference type="GO" id="GO:0006650">
    <property type="term" value="P:glycerophospholipid metabolic process"/>
    <property type="evidence" value="ECO:0007669"/>
    <property type="project" value="UniProtKB-UniRule"/>
</dbReference>
<dbReference type="GO" id="GO:0046168">
    <property type="term" value="P:glycerol-3-phosphate catabolic process"/>
    <property type="evidence" value="ECO:0007669"/>
    <property type="project" value="InterPro"/>
</dbReference>
<keyword evidence="13" id="KW-0963">Cytoplasm</keyword>
<evidence type="ECO:0000313" key="20">
    <source>
        <dbReference type="EMBL" id="OGG02964.1"/>
    </source>
</evidence>
<keyword evidence="8 13" id="KW-1208">Phospholipid metabolism</keyword>
<name>A0A1F5YS91_9BACT</name>
<comment type="catalytic activity">
    <reaction evidence="13">
        <text>sn-glycerol 3-phosphate + NAD(+) = dihydroxyacetone phosphate + NADH + H(+)</text>
        <dbReference type="Rhea" id="RHEA:11092"/>
        <dbReference type="ChEBI" id="CHEBI:15378"/>
        <dbReference type="ChEBI" id="CHEBI:57540"/>
        <dbReference type="ChEBI" id="CHEBI:57597"/>
        <dbReference type="ChEBI" id="CHEBI:57642"/>
        <dbReference type="ChEBI" id="CHEBI:57945"/>
        <dbReference type="EC" id="1.1.1.94"/>
    </reaction>
</comment>
<dbReference type="UniPathway" id="UPA00940"/>
<dbReference type="STRING" id="1817867.A3F83_06000"/>
<feature type="binding site" evidence="13">
    <location>
        <position position="140"/>
    </location>
    <ligand>
        <name>NADPH</name>
        <dbReference type="ChEBI" id="CHEBI:57783"/>
    </ligand>
</feature>
<dbReference type="NCBIfam" id="NF000940">
    <property type="entry name" value="PRK00094.1-2"/>
    <property type="match status" value="1"/>
</dbReference>
<evidence type="ECO:0000256" key="9">
    <source>
        <dbReference type="ARBA" id="ARBA00052716"/>
    </source>
</evidence>
<feature type="binding site" evidence="13">
    <location>
        <position position="255"/>
    </location>
    <ligand>
        <name>sn-glycerol 3-phosphate</name>
        <dbReference type="ChEBI" id="CHEBI:57597"/>
    </ligand>
</feature>
<feature type="binding site" evidence="13">
    <location>
        <position position="11"/>
    </location>
    <ligand>
        <name>NADPH</name>
        <dbReference type="ChEBI" id="CHEBI:57783"/>
    </ligand>
</feature>
<evidence type="ECO:0000256" key="6">
    <source>
        <dbReference type="ARBA" id="ARBA00023098"/>
    </source>
</evidence>
<dbReference type="Pfam" id="PF01210">
    <property type="entry name" value="NAD_Gly3P_dh_N"/>
    <property type="match status" value="1"/>
</dbReference>
<evidence type="ECO:0000256" key="17">
    <source>
        <dbReference type="RuleBase" id="RU000437"/>
    </source>
</evidence>
<dbReference type="FunFam" id="1.10.1040.10:FF:000001">
    <property type="entry name" value="Glycerol-3-phosphate dehydrogenase [NAD(P)+]"/>
    <property type="match status" value="1"/>
</dbReference>
<dbReference type="HAMAP" id="MF_00394">
    <property type="entry name" value="NAD_Glyc3P_dehydrog"/>
    <property type="match status" value="1"/>
</dbReference>
<dbReference type="InterPro" id="IPR011128">
    <property type="entry name" value="G3P_DH_NAD-dep_N"/>
</dbReference>
<feature type="binding site" evidence="16">
    <location>
        <position position="140"/>
    </location>
    <ligand>
        <name>NAD(+)</name>
        <dbReference type="ChEBI" id="CHEBI:57540"/>
    </ligand>
</feature>
<evidence type="ECO:0000256" key="15">
    <source>
        <dbReference type="PIRSR" id="PIRSR000114-2"/>
    </source>
</evidence>
<reference evidence="20 21" key="1">
    <citation type="journal article" date="2016" name="Nat. Commun.">
        <title>Thousands of microbial genomes shed light on interconnected biogeochemical processes in an aquifer system.</title>
        <authorList>
            <person name="Anantharaman K."/>
            <person name="Brown C.T."/>
            <person name="Hug L.A."/>
            <person name="Sharon I."/>
            <person name="Castelle C.J."/>
            <person name="Probst A.J."/>
            <person name="Thomas B.C."/>
            <person name="Singh A."/>
            <person name="Wilkins M.J."/>
            <person name="Karaoz U."/>
            <person name="Brodie E.L."/>
            <person name="Williams K.H."/>
            <person name="Hubbard S.S."/>
            <person name="Banfield J.F."/>
        </authorList>
    </citation>
    <scope>NUCLEOTIDE SEQUENCE [LARGE SCALE GENOMIC DNA]</scope>
</reference>
<feature type="binding site" evidence="13">
    <location>
        <position position="138"/>
    </location>
    <ligand>
        <name>sn-glycerol 3-phosphate</name>
        <dbReference type="ChEBI" id="CHEBI:57597"/>
    </ligand>
</feature>
<comment type="subcellular location">
    <subcellularLocation>
        <location evidence="13">Cytoplasm</location>
    </subcellularLocation>
</comment>
<keyword evidence="2 13" id="KW-0444">Lipid biosynthesis</keyword>
<feature type="binding site" evidence="13">
    <location>
        <position position="10"/>
    </location>
    <ligand>
        <name>NADPH</name>
        <dbReference type="ChEBI" id="CHEBI:57783"/>
    </ligand>
</feature>
<comment type="catalytic activity">
    <reaction evidence="9">
        <text>sn-glycerol 3-phosphate + NADP(+) = dihydroxyacetone phosphate + NADPH + H(+)</text>
        <dbReference type="Rhea" id="RHEA:11096"/>
        <dbReference type="ChEBI" id="CHEBI:15378"/>
        <dbReference type="ChEBI" id="CHEBI:57597"/>
        <dbReference type="ChEBI" id="CHEBI:57642"/>
        <dbReference type="ChEBI" id="CHEBI:57783"/>
        <dbReference type="ChEBI" id="CHEBI:58349"/>
        <dbReference type="EC" id="1.1.1.94"/>
    </reaction>
    <physiologicalReaction direction="right-to-left" evidence="9">
        <dbReference type="Rhea" id="RHEA:11098"/>
    </physiologicalReaction>
</comment>
<feature type="binding site" evidence="16">
    <location>
        <begin position="7"/>
        <end position="12"/>
    </location>
    <ligand>
        <name>NAD(+)</name>
        <dbReference type="ChEBI" id="CHEBI:57540"/>
    </ligand>
</feature>
<evidence type="ECO:0000256" key="8">
    <source>
        <dbReference type="ARBA" id="ARBA00023264"/>
    </source>
</evidence>
<feature type="binding site" evidence="13">
    <location>
        <position position="256"/>
    </location>
    <ligand>
        <name>sn-glycerol 3-phosphate</name>
        <dbReference type="ChEBI" id="CHEBI:57597"/>
    </ligand>
</feature>
<evidence type="ECO:0000256" key="11">
    <source>
        <dbReference type="ARBA" id="ARBA00069372"/>
    </source>
</evidence>
<dbReference type="PROSITE" id="PS00957">
    <property type="entry name" value="NAD_G3PDH"/>
    <property type="match status" value="1"/>
</dbReference>
<dbReference type="PANTHER" id="PTHR11728">
    <property type="entry name" value="GLYCEROL-3-PHOSPHATE DEHYDROGENASE"/>
    <property type="match status" value="1"/>
</dbReference>
<feature type="binding site" evidence="16">
    <location>
        <position position="255"/>
    </location>
    <ligand>
        <name>NAD(+)</name>
        <dbReference type="ChEBI" id="CHEBI:57540"/>
    </ligand>
</feature>
<dbReference type="PIRSF" id="PIRSF000114">
    <property type="entry name" value="Glycerol-3-P_dh"/>
    <property type="match status" value="1"/>
</dbReference>
<feature type="binding site" evidence="15">
    <location>
        <begin position="255"/>
        <end position="256"/>
    </location>
    <ligand>
        <name>substrate</name>
    </ligand>
</feature>
<protein>
    <recommendedName>
        <fullName evidence="11 13">Glycerol-3-phosphate dehydrogenase [NAD(P)+]</fullName>
        <ecNumber evidence="10 13">1.1.1.94</ecNumber>
    </recommendedName>
    <alternativeName>
        <fullName evidence="13">NAD(P)(+)-dependent glycerol-3-phosphate dehydrogenase</fullName>
    </alternativeName>
    <alternativeName>
        <fullName evidence="12 13">NAD(P)H-dependent dihydroxyacetone-phosphate reductase</fullName>
    </alternativeName>
</protein>
<dbReference type="SUPFAM" id="SSF51735">
    <property type="entry name" value="NAD(P)-binding Rossmann-fold domains"/>
    <property type="match status" value="1"/>
</dbReference>
<dbReference type="Gene3D" id="1.10.1040.10">
    <property type="entry name" value="N-(1-d-carboxylethyl)-l-norvaline Dehydrogenase, domain 2"/>
    <property type="match status" value="1"/>
</dbReference>
<dbReference type="Proteomes" id="UP000179129">
    <property type="component" value="Unassembled WGS sequence"/>
</dbReference>
<keyword evidence="5 13" id="KW-0520">NAD</keyword>
<feature type="binding site" evidence="13">
    <location>
        <position position="191"/>
    </location>
    <ligand>
        <name>sn-glycerol 3-phosphate</name>
        <dbReference type="ChEBI" id="CHEBI:57597"/>
    </ligand>
</feature>
<feature type="active site" description="Proton acceptor" evidence="13 14">
    <location>
        <position position="191"/>
    </location>
</feature>
<evidence type="ECO:0000256" key="5">
    <source>
        <dbReference type="ARBA" id="ARBA00023027"/>
    </source>
</evidence>
<dbReference type="Gene3D" id="3.40.50.720">
    <property type="entry name" value="NAD(P)-binding Rossmann-like Domain"/>
    <property type="match status" value="1"/>
</dbReference>
<feature type="binding site" evidence="13">
    <location>
        <position position="281"/>
    </location>
    <ligand>
        <name>NADPH</name>
        <dbReference type="ChEBI" id="CHEBI:57783"/>
    </ligand>
</feature>
<evidence type="ECO:0000256" key="13">
    <source>
        <dbReference type="HAMAP-Rule" id="MF_00394"/>
    </source>
</evidence>
<dbReference type="GO" id="GO:0005829">
    <property type="term" value="C:cytosol"/>
    <property type="evidence" value="ECO:0007669"/>
    <property type="project" value="TreeGrafter"/>
</dbReference>
<feature type="binding site" evidence="13">
    <location>
        <position position="105"/>
    </location>
    <ligand>
        <name>NADPH</name>
        <dbReference type="ChEBI" id="CHEBI:57783"/>
    </ligand>
</feature>
<accession>A0A1F5YS91</accession>
<keyword evidence="13" id="KW-0547">Nucleotide-binding</keyword>
<evidence type="ECO:0000259" key="18">
    <source>
        <dbReference type="Pfam" id="PF01210"/>
    </source>
</evidence>
<dbReference type="GO" id="GO:0008654">
    <property type="term" value="P:phospholipid biosynthetic process"/>
    <property type="evidence" value="ECO:0007669"/>
    <property type="project" value="UniProtKB-KW"/>
</dbReference>
<dbReference type="GO" id="GO:0046167">
    <property type="term" value="P:glycerol-3-phosphate biosynthetic process"/>
    <property type="evidence" value="ECO:0007669"/>
    <property type="project" value="UniProtKB-UniRule"/>
</dbReference>
<dbReference type="GO" id="GO:0141152">
    <property type="term" value="F:glycerol-3-phosphate dehydrogenase (NAD+) activity"/>
    <property type="evidence" value="ECO:0007669"/>
    <property type="project" value="RHEA"/>
</dbReference>
<proteinExistence type="inferred from homology"/>
<dbReference type="PANTHER" id="PTHR11728:SF1">
    <property type="entry name" value="GLYCEROL-3-PHOSPHATE DEHYDROGENASE [NAD(+)] 2, CHLOROPLASTIC"/>
    <property type="match status" value="1"/>
</dbReference>
<dbReference type="InterPro" id="IPR036291">
    <property type="entry name" value="NAD(P)-bd_dom_sf"/>
</dbReference>
<evidence type="ECO:0000256" key="3">
    <source>
        <dbReference type="ARBA" id="ARBA00022857"/>
    </source>
</evidence>
<dbReference type="InterPro" id="IPR008927">
    <property type="entry name" value="6-PGluconate_DH-like_C_sf"/>
</dbReference>
<dbReference type="InterPro" id="IPR006109">
    <property type="entry name" value="G3P_DH_NAD-dep_C"/>
</dbReference>
<evidence type="ECO:0000259" key="19">
    <source>
        <dbReference type="Pfam" id="PF07479"/>
    </source>
</evidence>
<evidence type="ECO:0000313" key="21">
    <source>
        <dbReference type="Proteomes" id="UP000179129"/>
    </source>
</evidence>
<sequence>MKITVIGAGSWGTTLANLLAEKQENVELWAFEREVAEQINRERRNELFLPGIGLCEGLRATNDLEAAVKEAEVVVTVCPSHVLRPLLSSMVPAFSPEVIIVNASKGLEPGTLLRLSQVIGEVLPRSLAARLATLSGPSFAFEVARHRPTVITAAALSEATAGFVQQLFSTPYFRVYKNDDLVGVELGGALKNVIAIATGMVEGAGLGVNTRAALITRGLAEISRLGSVLGARPATFSGISGLGDLVLTCTGELSRNRSVGLRIGQGETLKEISAGSRTVAEGIRTTEAAYRLSLRHAVEMPIVEQVYRILFEGQSLKKAIAELMNRELKKEHE</sequence>
<dbReference type="EC" id="1.1.1.94" evidence="10 13"/>
<feature type="domain" description="Glycerol-3-phosphate dehydrogenase NAD-dependent N-terminal" evidence="18">
    <location>
        <begin position="2"/>
        <end position="159"/>
    </location>
</feature>
<dbReference type="GO" id="GO:0051287">
    <property type="term" value="F:NAD binding"/>
    <property type="evidence" value="ECO:0007669"/>
    <property type="project" value="InterPro"/>
</dbReference>
<evidence type="ECO:0000256" key="10">
    <source>
        <dbReference type="ARBA" id="ARBA00066687"/>
    </source>
</evidence>
<feature type="binding site" evidence="13">
    <location>
        <position position="279"/>
    </location>
    <ligand>
        <name>NADPH</name>
        <dbReference type="ChEBI" id="CHEBI:57783"/>
    </ligand>
</feature>
<dbReference type="PRINTS" id="PR00077">
    <property type="entry name" value="GPDHDRGNASE"/>
</dbReference>
<keyword evidence="4 13" id="KW-0560">Oxidoreductase</keyword>
<comment type="function">
    <text evidence="13">Catalyzes the reduction of the glycolytic intermediate dihydroxyacetone phosphate (DHAP) to sn-glycerol 3-phosphate (G3P), the key precursor for phospholipid synthesis.</text>
</comment>
<evidence type="ECO:0000256" key="12">
    <source>
        <dbReference type="ARBA" id="ARBA00080511"/>
    </source>
</evidence>
<evidence type="ECO:0000256" key="16">
    <source>
        <dbReference type="PIRSR" id="PIRSR000114-3"/>
    </source>
</evidence>
<dbReference type="Pfam" id="PF07479">
    <property type="entry name" value="NAD_Gly3P_dh_C"/>
    <property type="match status" value="1"/>
</dbReference>
<feature type="binding site" evidence="13">
    <location>
        <position position="244"/>
    </location>
    <ligand>
        <name>sn-glycerol 3-phosphate</name>
        <dbReference type="ChEBI" id="CHEBI:57597"/>
    </ligand>
</feature>
<keyword evidence="7 13" id="KW-0594">Phospholipid biosynthesis</keyword>
<evidence type="ECO:0000256" key="1">
    <source>
        <dbReference type="ARBA" id="ARBA00011009"/>
    </source>
</evidence>
<dbReference type="InterPro" id="IPR013328">
    <property type="entry name" value="6PGD_dom2"/>
</dbReference>
<organism evidence="20 21">
    <name type="scientific">Candidatus Glassbacteria bacterium RIFCSPLOWO2_12_FULL_58_11</name>
    <dbReference type="NCBI Taxonomy" id="1817867"/>
    <lineage>
        <taxon>Bacteria</taxon>
        <taxon>Candidatus Glassiibacteriota</taxon>
    </lineage>
</organism>
<feature type="binding site" evidence="15">
    <location>
        <position position="105"/>
    </location>
    <ligand>
        <name>substrate</name>
    </ligand>
</feature>
<feature type="binding site" evidence="13">
    <location>
        <position position="105"/>
    </location>
    <ligand>
        <name>sn-glycerol 3-phosphate</name>
        <dbReference type="ChEBI" id="CHEBI:57597"/>
    </ligand>
</feature>
<dbReference type="SUPFAM" id="SSF48179">
    <property type="entry name" value="6-phosphogluconate dehydrogenase C-terminal domain-like"/>
    <property type="match status" value="1"/>
</dbReference>
<feature type="domain" description="Glycerol-3-phosphate dehydrogenase NAD-dependent C-terminal" evidence="19">
    <location>
        <begin position="180"/>
        <end position="320"/>
    </location>
</feature>
<comment type="caution">
    <text evidence="20">The sequence shown here is derived from an EMBL/GenBank/DDBJ whole genome shotgun (WGS) entry which is preliminary data.</text>
</comment>
<dbReference type="InterPro" id="IPR006168">
    <property type="entry name" value="G3P_DH_NAD-dep"/>
</dbReference>
<comment type="pathway">
    <text evidence="13">Membrane lipid metabolism; glycerophospholipid metabolism.</text>
</comment>
<feature type="binding site" evidence="13">
    <location>
        <position position="255"/>
    </location>
    <ligand>
        <name>NADPH</name>
        <dbReference type="ChEBI" id="CHEBI:57783"/>
    </ligand>
</feature>